<feature type="transmembrane region" description="Helical" evidence="1">
    <location>
        <begin position="162"/>
        <end position="180"/>
    </location>
</feature>
<dbReference type="Proteomes" id="UP000813018">
    <property type="component" value="Unassembled WGS sequence"/>
</dbReference>
<feature type="transmembrane region" description="Helical" evidence="1">
    <location>
        <begin position="192"/>
        <end position="208"/>
    </location>
</feature>
<protein>
    <submittedName>
        <fullName evidence="3">Phosphatase PAP2 family protein</fullName>
    </submittedName>
</protein>
<organism evidence="3 4">
    <name type="scientific">Pontibacter aydingkolensis</name>
    <dbReference type="NCBI Taxonomy" id="1911536"/>
    <lineage>
        <taxon>Bacteria</taxon>
        <taxon>Pseudomonadati</taxon>
        <taxon>Bacteroidota</taxon>
        <taxon>Cytophagia</taxon>
        <taxon>Cytophagales</taxon>
        <taxon>Hymenobacteraceae</taxon>
        <taxon>Pontibacter</taxon>
    </lineage>
</organism>
<keyword evidence="4" id="KW-1185">Reference proteome</keyword>
<evidence type="ECO:0000259" key="2">
    <source>
        <dbReference type="Pfam" id="PF01569"/>
    </source>
</evidence>
<dbReference type="SUPFAM" id="SSF48317">
    <property type="entry name" value="Acid phosphatase/Vanadium-dependent haloperoxidase"/>
    <property type="match status" value="1"/>
</dbReference>
<dbReference type="EMBL" id="JAHYXK010000001">
    <property type="protein sequence ID" value="MBW7465804.1"/>
    <property type="molecule type" value="Genomic_DNA"/>
</dbReference>
<evidence type="ECO:0000256" key="1">
    <source>
        <dbReference type="SAM" id="Phobius"/>
    </source>
</evidence>
<reference evidence="3 4" key="1">
    <citation type="journal article" date="2016" name="Int. J. Syst. Evol. Microbiol.">
        <title>Pontibacter aydingkolensis sp. nov., isolated from soil of a salt lake.</title>
        <authorList>
            <person name="Osman G."/>
            <person name="Zhang T."/>
            <person name="Lou K."/>
            <person name="Gao Y."/>
            <person name="Chang W."/>
            <person name="Lin Q."/>
            <person name="Yang H.M."/>
            <person name="Huo X.D."/>
            <person name="Wang N."/>
        </authorList>
    </citation>
    <scope>NUCLEOTIDE SEQUENCE [LARGE SCALE GENOMIC DNA]</scope>
    <source>
        <strain evidence="3 4">KACC 19255</strain>
    </source>
</reference>
<keyword evidence="1" id="KW-0472">Membrane</keyword>
<dbReference type="CDD" id="cd01610">
    <property type="entry name" value="PAP2_like"/>
    <property type="match status" value="1"/>
</dbReference>
<name>A0ABS7CPP3_9BACT</name>
<keyword evidence="1" id="KW-1133">Transmembrane helix</keyword>
<dbReference type="Gene3D" id="1.20.144.10">
    <property type="entry name" value="Phosphatidic acid phosphatase type 2/haloperoxidase"/>
    <property type="match status" value="1"/>
</dbReference>
<accession>A0ABS7CPP3</accession>
<keyword evidence="1" id="KW-0812">Transmembrane</keyword>
<dbReference type="Pfam" id="PF01569">
    <property type="entry name" value="PAP2"/>
    <property type="match status" value="1"/>
</dbReference>
<feature type="transmembrane region" description="Helical" evidence="1">
    <location>
        <begin position="33"/>
        <end position="51"/>
    </location>
</feature>
<gene>
    <name evidence="3" type="ORF">K0O23_01900</name>
</gene>
<comment type="caution">
    <text evidence="3">The sequence shown here is derived from an EMBL/GenBank/DDBJ whole genome shotgun (WGS) entry which is preliminary data.</text>
</comment>
<sequence>MQLWLLLAFASVTCVSGQAPVMPYKTNWVKDGAIMAGGIGASVAGNILITNKRRLTEDDLRRLSPADVNRLDRFVAGNYSRTAELTSDFPFYGSFLTPLLLLLDDDVKQNAPQVYLLYGQAMSIAGGMYSMTAGLTRRKRPYIYTDDAPIALRTDKQATNSFYAGHTAATATAAFFVAKVYHDFNPDSPARIYLWSAAAALPVAVGYLRMRAGKHFLSDNIIGYTVGASIGILVPELHKRARNSNANLFPVTTPAYRGAMLTYSF</sequence>
<proteinExistence type="predicted"/>
<evidence type="ECO:0000313" key="4">
    <source>
        <dbReference type="Proteomes" id="UP000813018"/>
    </source>
</evidence>
<evidence type="ECO:0000313" key="3">
    <source>
        <dbReference type="EMBL" id="MBW7465804.1"/>
    </source>
</evidence>
<dbReference type="InterPro" id="IPR036938">
    <property type="entry name" value="PAP2/HPO_sf"/>
</dbReference>
<feature type="domain" description="Phosphatidic acid phosphatase type 2/haloperoxidase" evidence="2">
    <location>
        <begin position="116"/>
        <end position="240"/>
    </location>
</feature>
<dbReference type="InterPro" id="IPR000326">
    <property type="entry name" value="PAP2/HPO"/>
</dbReference>